<organism evidence="1 2">
    <name type="scientific">Diacronema lutheri</name>
    <name type="common">Unicellular marine alga</name>
    <name type="synonym">Monochrysis lutheri</name>
    <dbReference type="NCBI Taxonomy" id="2081491"/>
    <lineage>
        <taxon>Eukaryota</taxon>
        <taxon>Haptista</taxon>
        <taxon>Haptophyta</taxon>
        <taxon>Pavlovophyceae</taxon>
        <taxon>Pavlovales</taxon>
        <taxon>Pavlovaceae</taxon>
        <taxon>Diacronema</taxon>
    </lineage>
</organism>
<dbReference type="EMBL" id="JAGTXO010000041">
    <property type="protein sequence ID" value="KAG8459391.1"/>
    <property type="molecule type" value="Genomic_DNA"/>
</dbReference>
<dbReference type="Proteomes" id="UP000751190">
    <property type="component" value="Unassembled WGS sequence"/>
</dbReference>
<name>A0A8J5X6F6_DIALT</name>
<gene>
    <name evidence="1" type="ORF">KFE25_013027</name>
</gene>
<keyword evidence="2" id="KW-1185">Reference proteome</keyword>
<proteinExistence type="predicted"/>
<dbReference type="OrthoDB" id="10521940at2759"/>
<dbReference type="AlphaFoldDB" id="A0A8J5X6F6"/>
<protein>
    <submittedName>
        <fullName evidence="1">Uncharacterized protein</fullName>
    </submittedName>
</protein>
<evidence type="ECO:0000313" key="1">
    <source>
        <dbReference type="EMBL" id="KAG8459391.1"/>
    </source>
</evidence>
<sequence>MTDEERVRPLQELCIEQIASDIRSYFSVPLPAEWHDRLYRILAASGRLTPDSLLPLLRSRSCGDALESELGSRSALALGSVGYRALAAANLSHSHTAHAQRAACSHPAGTLRGELRPTEAVSLASARRGDDIGEAFV</sequence>
<accession>A0A8J5X6F6</accession>
<reference evidence="1" key="1">
    <citation type="submission" date="2021-05" db="EMBL/GenBank/DDBJ databases">
        <title>The genome of the haptophyte Pavlova lutheri (Diacronema luteri, Pavlovales) - a model for lipid biosynthesis in eukaryotic algae.</title>
        <authorList>
            <person name="Hulatt C.J."/>
            <person name="Posewitz M.C."/>
        </authorList>
    </citation>
    <scope>NUCLEOTIDE SEQUENCE</scope>
    <source>
        <strain evidence="1">NIVA-4/92</strain>
    </source>
</reference>
<evidence type="ECO:0000313" key="2">
    <source>
        <dbReference type="Proteomes" id="UP000751190"/>
    </source>
</evidence>
<comment type="caution">
    <text evidence="1">The sequence shown here is derived from an EMBL/GenBank/DDBJ whole genome shotgun (WGS) entry which is preliminary data.</text>
</comment>